<reference evidence="4" key="2">
    <citation type="journal article" date="2023" name="Proc. Natl. Acad. Sci. U.S.A.">
        <title>A global phylogenomic analysis of the shiitake genus Lentinula.</title>
        <authorList>
            <person name="Sierra-Patev S."/>
            <person name="Min B."/>
            <person name="Naranjo-Ortiz M."/>
            <person name="Looney B."/>
            <person name="Konkel Z."/>
            <person name="Slot J.C."/>
            <person name="Sakamoto Y."/>
            <person name="Steenwyk J.L."/>
            <person name="Rokas A."/>
            <person name="Carro J."/>
            <person name="Camarero S."/>
            <person name="Ferreira P."/>
            <person name="Molpeceres G."/>
            <person name="Ruiz-Duenas F.J."/>
            <person name="Serrano A."/>
            <person name="Henrissat B."/>
            <person name="Drula E."/>
            <person name="Hughes K.W."/>
            <person name="Mata J.L."/>
            <person name="Ishikawa N.K."/>
            <person name="Vargas-Isla R."/>
            <person name="Ushijima S."/>
            <person name="Smith C.A."/>
            <person name="Donoghue J."/>
            <person name="Ahrendt S."/>
            <person name="Andreopoulos W."/>
            <person name="He G."/>
            <person name="LaButti K."/>
            <person name="Lipzen A."/>
            <person name="Ng V."/>
            <person name="Riley R."/>
            <person name="Sandor L."/>
            <person name="Barry K."/>
            <person name="Martinez A.T."/>
            <person name="Xiao Y."/>
            <person name="Gibbons J.G."/>
            <person name="Terashima K."/>
            <person name="Grigoriev I.V."/>
            <person name="Hibbett D."/>
        </authorList>
    </citation>
    <scope>NUCLEOTIDE SEQUENCE</scope>
    <source>
        <strain evidence="4">Sp2 HRB7682 ss15</strain>
    </source>
</reference>
<evidence type="ECO:0000256" key="2">
    <source>
        <dbReference type="SAM" id="Phobius"/>
    </source>
</evidence>
<feature type="compositionally biased region" description="Polar residues" evidence="1">
    <location>
        <begin position="275"/>
        <end position="288"/>
    </location>
</feature>
<feature type="region of interest" description="Disordered" evidence="1">
    <location>
        <begin position="126"/>
        <end position="148"/>
    </location>
</feature>
<keyword evidence="2" id="KW-0472">Membrane</keyword>
<reference evidence="4" key="1">
    <citation type="submission" date="2022-08" db="EMBL/GenBank/DDBJ databases">
        <authorList>
            <consortium name="DOE Joint Genome Institute"/>
            <person name="Min B."/>
            <person name="Riley R."/>
            <person name="Sierra-Patev S."/>
            <person name="Naranjo-Ortiz M."/>
            <person name="Looney B."/>
            <person name="Konkel Z."/>
            <person name="Slot J.C."/>
            <person name="Sakamoto Y."/>
            <person name="Steenwyk J.L."/>
            <person name="Rokas A."/>
            <person name="Carro J."/>
            <person name="Camarero S."/>
            <person name="Ferreira P."/>
            <person name="Molpeceres G."/>
            <person name="Ruiz-Duenas F.J."/>
            <person name="Serrano A."/>
            <person name="Henrissat B."/>
            <person name="Drula E."/>
            <person name="Hughes K.W."/>
            <person name="Mata J.L."/>
            <person name="Ishikawa N.K."/>
            <person name="Vargas-Isla R."/>
            <person name="Ushijima S."/>
            <person name="Smith C.A."/>
            <person name="Ahrendt S."/>
            <person name="Andreopoulos W."/>
            <person name="He G."/>
            <person name="Labutti K."/>
            <person name="Lipzen A."/>
            <person name="Ng V."/>
            <person name="Sandor L."/>
            <person name="Barry K."/>
            <person name="Martinez A.T."/>
            <person name="Xiao Y."/>
            <person name="Gibbons J.G."/>
            <person name="Terashima K."/>
            <person name="Hibbett D.S."/>
            <person name="Grigoriev I.V."/>
        </authorList>
    </citation>
    <scope>NUCLEOTIDE SEQUENCE</scope>
    <source>
        <strain evidence="4">Sp2 HRB7682 ss15</strain>
    </source>
</reference>
<evidence type="ECO:0000313" key="5">
    <source>
        <dbReference type="Proteomes" id="UP001150238"/>
    </source>
</evidence>
<evidence type="ECO:0000313" key="4">
    <source>
        <dbReference type="EMBL" id="KAJ4495869.1"/>
    </source>
</evidence>
<name>A0A9W9B179_9AGAR</name>
<keyword evidence="2" id="KW-0812">Transmembrane</keyword>
<evidence type="ECO:0008006" key="6">
    <source>
        <dbReference type="Google" id="ProtNLM"/>
    </source>
</evidence>
<feature type="chain" id="PRO_5040849104" description="Mid2 domain-containing protein" evidence="3">
    <location>
        <begin position="20"/>
        <end position="376"/>
    </location>
</feature>
<dbReference type="AlphaFoldDB" id="A0A9W9B179"/>
<sequence length="376" mass="41533">MYFPLFLWIIVFLALHARAKIHLQPPKTHITAGLKTSVVWTRNVSDPTEFAVGLKNGKNVLVSEPVLIRAAKWQTKGEASVTFNETGSFHLVAFDHKINLNTTIKLQNKVTLSQAIRLNVNAAETSSTTTTAATGNNPSSSATNSSPSHSQIPVIVAVCLGTVLLAIIGLLLVFLVLRRRHRKSFPRAVDDRYAFSLPSNSAPSLSRPSSRSWFTRTFWDNPTAQTSSITLQNKGNNADVPSWPDTINFYHTPRPPPKALVKKASPPPRPGGGTDVSNGTETSLSSMHFSAKTERQMEIQERIEELNGKLALLQRSIRVPEGRKDSRTLINMTHNMRIGKWRNQIEKLQELMGSDWALGRTDVVPKGLYGPQSIAC</sequence>
<proteinExistence type="predicted"/>
<feature type="signal peptide" evidence="3">
    <location>
        <begin position="1"/>
        <end position="19"/>
    </location>
</feature>
<feature type="transmembrane region" description="Helical" evidence="2">
    <location>
        <begin position="154"/>
        <end position="177"/>
    </location>
</feature>
<keyword evidence="2" id="KW-1133">Transmembrane helix</keyword>
<evidence type="ECO:0000256" key="3">
    <source>
        <dbReference type="SAM" id="SignalP"/>
    </source>
</evidence>
<keyword evidence="3" id="KW-0732">Signal</keyword>
<evidence type="ECO:0000256" key="1">
    <source>
        <dbReference type="SAM" id="MobiDB-lite"/>
    </source>
</evidence>
<accession>A0A9W9B179</accession>
<dbReference type="Proteomes" id="UP001150238">
    <property type="component" value="Unassembled WGS sequence"/>
</dbReference>
<comment type="caution">
    <text evidence="4">The sequence shown here is derived from an EMBL/GenBank/DDBJ whole genome shotgun (WGS) entry which is preliminary data.</text>
</comment>
<organism evidence="4 5">
    <name type="scientific">Lentinula lateritia</name>
    <dbReference type="NCBI Taxonomy" id="40482"/>
    <lineage>
        <taxon>Eukaryota</taxon>
        <taxon>Fungi</taxon>
        <taxon>Dikarya</taxon>
        <taxon>Basidiomycota</taxon>
        <taxon>Agaricomycotina</taxon>
        <taxon>Agaricomycetes</taxon>
        <taxon>Agaricomycetidae</taxon>
        <taxon>Agaricales</taxon>
        <taxon>Marasmiineae</taxon>
        <taxon>Omphalotaceae</taxon>
        <taxon>Lentinula</taxon>
    </lineage>
</organism>
<gene>
    <name evidence="4" type="ORF">C8J55DRAFT_6022</name>
</gene>
<feature type="region of interest" description="Disordered" evidence="1">
    <location>
        <begin position="254"/>
        <end position="295"/>
    </location>
</feature>
<protein>
    <recommendedName>
        <fullName evidence="6">Mid2 domain-containing protein</fullName>
    </recommendedName>
</protein>
<dbReference type="EMBL" id="JANVFS010000001">
    <property type="protein sequence ID" value="KAJ4495869.1"/>
    <property type="molecule type" value="Genomic_DNA"/>
</dbReference>